<evidence type="ECO:0000313" key="2">
    <source>
        <dbReference type="Proteomes" id="UP001374535"/>
    </source>
</evidence>
<dbReference type="Proteomes" id="UP001374535">
    <property type="component" value="Chromosome 1"/>
</dbReference>
<organism evidence="1 2">
    <name type="scientific">Vigna mungo</name>
    <name type="common">Black gram</name>
    <name type="synonym">Phaseolus mungo</name>
    <dbReference type="NCBI Taxonomy" id="3915"/>
    <lineage>
        <taxon>Eukaryota</taxon>
        <taxon>Viridiplantae</taxon>
        <taxon>Streptophyta</taxon>
        <taxon>Embryophyta</taxon>
        <taxon>Tracheophyta</taxon>
        <taxon>Spermatophyta</taxon>
        <taxon>Magnoliopsida</taxon>
        <taxon>eudicotyledons</taxon>
        <taxon>Gunneridae</taxon>
        <taxon>Pentapetalae</taxon>
        <taxon>rosids</taxon>
        <taxon>fabids</taxon>
        <taxon>Fabales</taxon>
        <taxon>Fabaceae</taxon>
        <taxon>Papilionoideae</taxon>
        <taxon>50 kb inversion clade</taxon>
        <taxon>NPAAA clade</taxon>
        <taxon>indigoferoid/millettioid clade</taxon>
        <taxon>Phaseoleae</taxon>
        <taxon>Vigna</taxon>
    </lineage>
</organism>
<evidence type="ECO:0000313" key="1">
    <source>
        <dbReference type="EMBL" id="WVZ25768.1"/>
    </source>
</evidence>
<protein>
    <submittedName>
        <fullName evidence="1">Uncharacterized protein</fullName>
    </submittedName>
</protein>
<accession>A0AAQ3PCE6</accession>
<name>A0AAQ3PCE6_VIGMU</name>
<keyword evidence="2" id="KW-1185">Reference proteome</keyword>
<dbReference type="EMBL" id="CP144700">
    <property type="protein sequence ID" value="WVZ25768.1"/>
    <property type="molecule type" value="Genomic_DNA"/>
</dbReference>
<reference evidence="1 2" key="1">
    <citation type="journal article" date="2023" name="Life. Sci Alliance">
        <title>Evolutionary insights into 3D genome organization and epigenetic landscape of Vigna mungo.</title>
        <authorList>
            <person name="Junaid A."/>
            <person name="Singh B."/>
            <person name="Bhatia S."/>
        </authorList>
    </citation>
    <scope>NUCLEOTIDE SEQUENCE [LARGE SCALE GENOMIC DNA]</scope>
    <source>
        <strain evidence="1">Urdbean</strain>
    </source>
</reference>
<dbReference type="AlphaFoldDB" id="A0AAQ3PCE6"/>
<proteinExistence type="predicted"/>
<sequence>MEGHAKISPISRLPLITVLDNKHHLKDFPVYEPFHLELNFFSKANRVLHYPVRAYYMDGLNLMAHNLSSGSDTIYRKLYTSIPGNVEYRAKYLIHSKKQRLFLVVYEFSGATNEVVLYWENSDAQVANSKSSTVKGRDAAFVGPHENQFAILDDDKTVLGVYTLPGGASQEAKDNENVFEENPTATATAETTVGSIRGPTPYMFETEVDRIFSTPLDSSLMFATHGNQIGIAKLLQGYRLSTSTANGQYLSTNSEGKKSIKLKRNEIVLQIHCWDNYICHTSAGGPKCEGECWKVTLTAVTSTVGATSLWTTLIGVSIGVVHWQETLRGYVAGILTTERVLIVSAALDILAATSANFDKGLPPISFILISLQHEQTIYLLKGIGGNIASSLLKGRISWNLFFPASASY</sequence>
<gene>
    <name evidence="1" type="ORF">V8G54_004312</name>
</gene>